<reference evidence="4" key="3">
    <citation type="submission" date="2025-04" db="UniProtKB">
        <authorList>
            <consortium name="RefSeq"/>
        </authorList>
    </citation>
    <scope>IDENTIFICATION</scope>
    <source>
        <strain evidence="4">CBS 304.34</strain>
    </source>
</reference>
<reference evidence="4" key="2">
    <citation type="submission" date="2020-04" db="EMBL/GenBank/DDBJ databases">
        <authorList>
            <consortium name="NCBI Genome Project"/>
        </authorList>
    </citation>
    <scope>NUCLEOTIDE SEQUENCE</scope>
    <source>
        <strain evidence="4">CBS 304.34</strain>
    </source>
</reference>
<protein>
    <submittedName>
        <fullName evidence="2 4">Uncharacterized protein</fullName>
    </submittedName>
</protein>
<dbReference type="OrthoDB" id="5288142at2759"/>
<dbReference type="AlphaFoldDB" id="A0A6A6YWX6"/>
<gene>
    <name evidence="2 4" type="ORF">BDZ99DRAFT_461164</name>
</gene>
<proteinExistence type="predicted"/>
<name>A0A6A6YWX6_9PEZI</name>
<dbReference type="EMBL" id="MU003697">
    <property type="protein sequence ID" value="KAF2812485.1"/>
    <property type="molecule type" value="Genomic_DNA"/>
</dbReference>
<dbReference type="GeneID" id="54460448"/>
<dbReference type="RefSeq" id="XP_033579449.1">
    <property type="nucleotide sequence ID" value="XM_033719555.1"/>
</dbReference>
<accession>A0A6A6YWX6</accession>
<feature type="region of interest" description="Disordered" evidence="1">
    <location>
        <begin position="440"/>
        <end position="477"/>
    </location>
</feature>
<feature type="region of interest" description="Disordered" evidence="1">
    <location>
        <begin position="310"/>
        <end position="373"/>
    </location>
</feature>
<evidence type="ECO:0000313" key="3">
    <source>
        <dbReference type="Proteomes" id="UP000504636"/>
    </source>
</evidence>
<feature type="compositionally biased region" description="Basic and acidic residues" evidence="1">
    <location>
        <begin position="157"/>
        <end position="180"/>
    </location>
</feature>
<evidence type="ECO:0000313" key="4">
    <source>
        <dbReference type="RefSeq" id="XP_033579449.1"/>
    </source>
</evidence>
<evidence type="ECO:0000313" key="2">
    <source>
        <dbReference type="EMBL" id="KAF2812485.1"/>
    </source>
</evidence>
<reference evidence="2 4" key="1">
    <citation type="journal article" date="2020" name="Stud. Mycol.">
        <title>101 Dothideomycetes genomes: a test case for predicting lifestyles and emergence of pathogens.</title>
        <authorList>
            <person name="Haridas S."/>
            <person name="Albert R."/>
            <person name="Binder M."/>
            <person name="Bloem J."/>
            <person name="Labutti K."/>
            <person name="Salamov A."/>
            <person name="Andreopoulos B."/>
            <person name="Baker S."/>
            <person name="Barry K."/>
            <person name="Bills G."/>
            <person name="Bluhm B."/>
            <person name="Cannon C."/>
            <person name="Castanera R."/>
            <person name="Culley D."/>
            <person name="Daum C."/>
            <person name="Ezra D."/>
            <person name="Gonzalez J."/>
            <person name="Henrissat B."/>
            <person name="Kuo A."/>
            <person name="Liang C."/>
            <person name="Lipzen A."/>
            <person name="Lutzoni F."/>
            <person name="Magnuson J."/>
            <person name="Mondo S."/>
            <person name="Nolan M."/>
            <person name="Ohm R."/>
            <person name="Pangilinan J."/>
            <person name="Park H.-J."/>
            <person name="Ramirez L."/>
            <person name="Alfaro M."/>
            <person name="Sun H."/>
            <person name="Tritt A."/>
            <person name="Yoshinaga Y."/>
            <person name="Zwiers L.-H."/>
            <person name="Turgeon B."/>
            <person name="Goodwin S."/>
            <person name="Spatafora J."/>
            <person name="Crous P."/>
            <person name="Grigoriev I."/>
        </authorList>
    </citation>
    <scope>NUCLEOTIDE SEQUENCE</scope>
    <source>
        <strain evidence="2 4">CBS 304.34</strain>
    </source>
</reference>
<feature type="region of interest" description="Disordered" evidence="1">
    <location>
        <begin position="85"/>
        <end position="202"/>
    </location>
</feature>
<keyword evidence="3" id="KW-1185">Reference proteome</keyword>
<sequence length="665" mass="73077">MFFDQVAEAQEFEVKGESAEETLDSILEASAHAPVGAFTDHPFAGRVGNEVYGKEENRHSGVSLLNQDKADARKSRSSLNLLRTRRNSSGDGLNKLQKRSSTHDLNRLTVRNSSHMSVGTGPLNDVATGPLNDVATGPLNDVDQSYHHHEEDEDEAGEHTPLRHSLNDDRLNDEREHFPENLEEGEEGLHEEPQGPQYHGPPTTLLAELQMRKQLQKSRNVNNTNFSAGLHSTLLELDAVAQLEKKKRHNAKVTLAWEDPDARPAVEEDDDDEVPLGMLFPQRDGLINKGRDKPMAADWDRPLGLIAQRELEDNEPLSKRRHRLRGGDPRRGPSPVKRLGMSQPSPSMPILPGQAATPPVEEEGEEETLAERKRRLADRQALDNAIGNVETRPISGDFANEMMSQFGGLNDVEKEKPVAAPADEEEETLGQRRARLRAKAIARGDNPDGAAGALSRPPLRGSHSMADLLSAHPLGPHSARKVSNEALISSLPPGSLLQQSEIKRTRQKADLLETNKRSTSYGLDKPLIGDLGNIQDPSLAAKPTPFKGGIYNNGMGGVGGAVASPQPAQPNGYFPMANMGLPTSMSMNFTQPSYFPQPSLMPQQMMGMGMGMQAPGYPQPGFGGYPQMSMQQMQQMSLAMQQPYDPAMDARQRDMIDRWRQSIMP</sequence>
<organism evidence="2">
    <name type="scientific">Mytilinidion resinicola</name>
    <dbReference type="NCBI Taxonomy" id="574789"/>
    <lineage>
        <taxon>Eukaryota</taxon>
        <taxon>Fungi</taxon>
        <taxon>Dikarya</taxon>
        <taxon>Ascomycota</taxon>
        <taxon>Pezizomycotina</taxon>
        <taxon>Dothideomycetes</taxon>
        <taxon>Pleosporomycetidae</taxon>
        <taxon>Mytilinidiales</taxon>
        <taxon>Mytilinidiaceae</taxon>
        <taxon>Mytilinidion</taxon>
    </lineage>
</organism>
<evidence type="ECO:0000256" key="1">
    <source>
        <dbReference type="SAM" id="MobiDB-lite"/>
    </source>
</evidence>
<dbReference type="Proteomes" id="UP000504636">
    <property type="component" value="Unplaced"/>
</dbReference>